<organism evidence="2 3">
    <name type="scientific">Limnoglobus roseus</name>
    <dbReference type="NCBI Taxonomy" id="2598579"/>
    <lineage>
        <taxon>Bacteria</taxon>
        <taxon>Pseudomonadati</taxon>
        <taxon>Planctomycetota</taxon>
        <taxon>Planctomycetia</taxon>
        <taxon>Gemmatales</taxon>
        <taxon>Gemmataceae</taxon>
        <taxon>Limnoglobus</taxon>
    </lineage>
</organism>
<dbReference type="EMBL" id="CP042425">
    <property type="protein sequence ID" value="QEL13654.1"/>
    <property type="molecule type" value="Genomic_DNA"/>
</dbReference>
<dbReference type="OrthoDB" id="134501at2"/>
<keyword evidence="3" id="KW-1185">Reference proteome</keyword>
<protein>
    <submittedName>
        <fullName evidence="2">Uncharacterized protein</fullName>
    </submittedName>
</protein>
<evidence type="ECO:0000256" key="1">
    <source>
        <dbReference type="SAM" id="SignalP"/>
    </source>
</evidence>
<accession>A0A5C1A968</accession>
<feature type="signal peptide" evidence="1">
    <location>
        <begin position="1"/>
        <end position="22"/>
    </location>
</feature>
<reference evidence="3" key="1">
    <citation type="submission" date="2019-08" db="EMBL/GenBank/DDBJ databases">
        <title>Limnoglobus roseus gen. nov., sp. nov., a novel freshwater planctomycete with a giant genome from the family Gemmataceae.</title>
        <authorList>
            <person name="Kulichevskaya I.S."/>
            <person name="Naumoff D.G."/>
            <person name="Miroshnikov K."/>
            <person name="Ivanova A."/>
            <person name="Philippov D.A."/>
            <person name="Hakobyan A."/>
            <person name="Rijpstra I.C."/>
            <person name="Sinninghe Damste J.S."/>
            <person name="Liesack W."/>
            <person name="Dedysh S.N."/>
        </authorList>
    </citation>
    <scope>NUCLEOTIDE SEQUENCE [LARGE SCALE GENOMIC DNA]</scope>
    <source>
        <strain evidence="3">PX52</strain>
    </source>
</reference>
<gene>
    <name evidence="2" type="ORF">PX52LOC_00512</name>
</gene>
<sequence>MRITRTMLPCLLSAIVAMTASAVPARGQVHDVVVGVTIACPYENAIEGSCWSGAYWALTKLDGVKSVDKAANGYNCTAQVYPKDAGLPDPQKWAAQFKATVDQTYTFRGVEVTASGTVASTDAGLVLTIPGVKDPVPLGPLKNKLQWNAKKKAARQPEPDERDAYDQLAAQLKADKGGEHKVKLTGPLLTSEKGYTLEVREFFPVAK</sequence>
<evidence type="ECO:0000313" key="3">
    <source>
        <dbReference type="Proteomes" id="UP000324974"/>
    </source>
</evidence>
<proteinExistence type="predicted"/>
<keyword evidence="1" id="KW-0732">Signal</keyword>
<dbReference type="AlphaFoldDB" id="A0A5C1A968"/>
<feature type="chain" id="PRO_5023037239" evidence="1">
    <location>
        <begin position="23"/>
        <end position="207"/>
    </location>
</feature>
<name>A0A5C1A968_9BACT</name>
<evidence type="ECO:0000313" key="2">
    <source>
        <dbReference type="EMBL" id="QEL13654.1"/>
    </source>
</evidence>
<dbReference type="RefSeq" id="WP_149108609.1">
    <property type="nucleotide sequence ID" value="NZ_CP042425.1"/>
</dbReference>
<dbReference type="KEGG" id="lrs:PX52LOC_00512"/>
<dbReference type="Proteomes" id="UP000324974">
    <property type="component" value="Chromosome"/>
</dbReference>